<evidence type="ECO:0000313" key="3">
    <source>
        <dbReference type="Proteomes" id="UP000281553"/>
    </source>
</evidence>
<evidence type="ECO:0000256" key="1">
    <source>
        <dbReference type="SAM" id="MobiDB-lite"/>
    </source>
</evidence>
<reference evidence="2 3" key="1">
    <citation type="submission" date="2018-11" db="EMBL/GenBank/DDBJ databases">
        <authorList>
            <consortium name="Pathogen Informatics"/>
        </authorList>
    </citation>
    <scope>NUCLEOTIDE SEQUENCE [LARGE SCALE GENOMIC DNA]</scope>
</reference>
<proteinExistence type="predicted"/>
<keyword evidence="3" id="KW-1185">Reference proteome</keyword>
<feature type="region of interest" description="Disordered" evidence="1">
    <location>
        <begin position="38"/>
        <end position="57"/>
    </location>
</feature>
<organism evidence="2 3">
    <name type="scientific">Dibothriocephalus latus</name>
    <name type="common">Fish tapeworm</name>
    <name type="synonym">Diphyllobothrium latum</name>
    <dbReference type="NCBI Taxonomy" id="60516"/>
    <lineage>
        <taxon>Eukaryota</taxon>
        <taxon>Metazoa</taxon>
        <taxon>Spiralia</taxon>
        <taxon>Lophotrochozoa</taxon>
        <taxon>Platyhelminthes</taxon>
        <taxon>Cestoda</taxon>
        <taxon>Eucestoda</taxon>
        <taxon>Diphyllobothriidea</taxon>
        <taxon>Diphyllobothriidae</taxon>
        <taxon>Dibothriocephalus</taxon>
    </lineage>
</organism>
<gene>
    <name evidence="2" type="ORF">DILT_LOCUS17284</name>
</gene>
<protein>
    <submittedName>
        <fullName evidence="2">Uncharacterized protein</fullName>
    </submittedName>
</protein>
<accession>A0A3P7NUD5</accession>
<dbReference type="AlphaFoldDB" id="A0A3P7NUD5"/>
<evidence type="ECO:0000313" key="2">
    <source>
        <dbReference type="EMBL" id="VDN37317.1"/>
    </source>
</evidence>
<dbReference type="EMBL" id="UYRU01090638">
    <property type="protein sequence ID" value="VDN37317.1"/>
    <property type="molecule type" value="Genomic_DNA"/>
</dbReference>
<dbReference type="Proteomes" id="UP000281553">
    <property type="component" value="Unassembled WGS sequence"/>
</dbReference>
<name>A0A3P7NUD5_DIBLA</name>
<sequence>MNMSHFQTISNSVHKALDQWSGAAASLINAKSLIRKEDRVTDPTKGPSWQASETAPEVSYVDHKDKTLRERAVLQNEAKTPARVEACGTVLKQITSDLETDLAYQLQRSLPEKFAELKAITETNFQLDADLISAEAELRSVREESALCSAELLRVEQELGAVLDTTERISVLALAF</sequence>